<keyword evidence="2" id="KW-1185">Reference proteome</keyword>
<dbReference type="EMBL" id="CAJVPW010056339">
    <property type="protein sequence ID" value="CAG8774798.1"/>
    <property type="molecule type" value="Genomic_DNA"/>
</dbReference>
<proteinExistence type="predicted"/>
<protein>
    <submittedName>
        <fullName evidence="1">12062_t:CDS:1</fullName>
    </submittedName>
</protein>
<evidence type="ECO:0000313" key="2">
    <source>
        <dbReference type="Proteomes" id="UP000789366"/>
    </source>
</evidence>
<feature type="non-terminal residue" evidence="1">
    <location>
        <position position="102"/>
    </location>
</feature>
<dbReference type="Proteomes" id="UP000789366">
    <property type="component" value="Unassembled WGS sequence"/>
</dbReference>
<name>A0ACA9R2X6_9GLOM</name>
<feature type="non-terminal residue" evidence="1">
    <location>
        <position position="1"/>
    </location>
</feature>
<gene>
    <name evidence="1" type="ORF">SPELUC_LOCUS16004</name>
</gene>
<evidence type="ECO:0000313" key="1">
    <source>
        <dbReference type="EMBL" id="CAG8774798.1"/>
    </source>
</evidence>
<organism evidence="1 2">
    <name type="scientific">Cetraspora pellucida</name>
    <dbReference type="NCBI Taxonomy" id="1433469"/>
    <lineage>
        <taxon>Eukaryota</taxon>
        <taxon>Fungi</taxon>
        <taxon>Fungi incertae sedis</taxon>
        <taxon>Mucoromycota</taxon>
        <taxon>Glomeromycotina</taxon>
        <taxon>Glomeromycetes</taxon>
        <taxon>Diversisporales</taxon>
        <taxon>Gigasporaceae</taxon>
        <taxon>Cetraspora</taxon>
    </lineage>
</organism>
<accession>A0ACA9R2X6</accession>
<comment type="caution">
    <text evidence="1">The sequence shown here is derived from an EMBL/GenBank/DDBJ whole genome shotgun (WGS) entry which is preliminary data.</text>
</comment>
<reference evidence="1" key="1">
    <citation type="submission" date="2021-06" db="EMBL/GenBank/DDBJ databases">
        <authorList>
            <person name="Kallberg Y."/>
            <person name="Tangrot J."/>
            <person name="Rosling A."/>
        </authorList>
    </citation>
    <scope>NUCLEOTIDE SEQUENCE</scope>
    <source>
        <strain evidence="1">28 12/20/2015</strain>
    </source>
</reference>
<sequence length="102" mass="11998">VVVDEADNNSLKLKVDCILSRENLPNIHLTDDRYIRGNGNELWLTERESNLVNPANIERRINVWLCDMPEPLEYEFYIKEITEERFAEIESQCSKADTEWLA</sequence>